<reference evidence="16" key="1">
    <citation type="submission" date="2022-11" db="UniProtKB">
        <authorList>
            <consortium name="WormBaseParasite"/>
        </authorList>
    </citation>
    <scope>IDENTIFICATION</scope>
</reference>
<dbReference type="GO" id="GO:0016020">
    <property type="term" value="C:membrane"/>
    <property type="evidence" value="ECO:0007669"/>
    <property type="project" value="UniProtKB-SubCell"/>
</dbReference>
<evidence type="ECO:0000256" key="7">
    <source>
        <dbReference type="ARBA" id="ARBA00023053"/>
    </source>
</evidence>
<organism evidence="15 16">
    <name type="scientific">Romanomermis culicivorax</name>
    <name type="common">Nematode worm</name>
    <dbReference type="NCBI Taxonomy" id="13658"/>
    <lineage>
        <taxon>Eukaryota</taxon>
        <taxon>Metazoa</taxon>
        <taxon>Ecdysozoa</taxon>
        <taxon>Nematoda</taxon>
        <taxon>Enoplea</taxon>
        <taxon>Dorylaimia</taxon>
        <taxon>Mermithida</taxon>
        <taxon>Mermithoidea</taxon>
        <taxon>Mermithidae</taxon>
        <taxon>Romanomermis</taxon>
    </lineage>
</organism>
<comment type="similarity">
    <text evidence="2 13">Belongs to the amiloride-sensitive sodium channel (TC 1.A.6) family.</text>
</comment>
<evidence type="ECO:0000256" key="4">
    <source>
        <dbReference type="ARBA" id="ARBA00022461"/>
    </source>
</evidence>
<keyword evidence="12 13" id="KW-0407">Ion channel</keyword>
<name>A0A915JY33_ROMCU</name>
<comment type="subcellular location">
    <subcellularLocation>
        <location evidence="1">Membrane</location>
        <topology evidence="1">Multi-pass membrane protein</topology>
    </subcellularLocation>
</comment>
<evidence type="ECO:0000256" key="5">
    <source>
        <dbReference type="ARBA" id="ARBA00022692"/>
    </source>
</evidence>
<evidence type="ECO:0000256" key="14">
    <source>
        <dbReference type="SAM" id="Phobius"/>
    </source>
</evidence>
<evidence type="ECO:0000256" key="8">
    <source>
        <dbReference type="ARBA" id="ARBA00023065"/>
    </source>
</evidence>
<keyword evidence="7" id="KW-0915">Sodium</keyword>
<keyword evidence="15" id="KW-1185">Reference proteome</keyword>
<keyword evidence="3 13" id="KW-0813">Transport</keyword>
<protein>
    <submittedName>
        <fullName evidence="16">Uncharacterized protein</fullName>
    </submittedName>
</protein>
<dbReference type="AlphaFoldDB" id="A0A915JY33"/>
<keyword evidence="5 13" id="KW-0812">Transmembrane</keyword>
<evidence type="ECO:0000256" key="11">
    <source>
        <dbReference type="ARBA" id="ARBA00023201"/>
    </source>
</evidence>
<evidence type="ECO:0000256" key="12">
    <source>
        <dbReference type="ARBA" id="ARBA00023303"/>
    </source>
</evidence>
<evidence type="ECO:0000256" key="6">
    <source>
        <dbReference type="ARBA" id="ARBA00022989"/>
    </source>
</evidence>
<evidence type="ECO:0000313" key="16">
    <source>
        <dbReference type="WBParaSite" id="nRc.2.0.1.t30919-RA"/>
    </source>
</evidence>
<keyword evidence="6 14" id="KW-1133">Transmembrane helix</keyword>
<proteinExistence type="inferred from homology"/>
<keyword evidence="8 13" id="KW-0406">Ion transport</keyword>
<evidence type="ECO:0000256" key="1">
    <source>
        <dbReference type="ARBA" id="ARBA00004141"/>
    </source>
</evidence>
<evidence type="ECO:0000256" key="10">
    <source>
        <dbReference type="ARBA" id="ARBA00023180"/>
    </source>
</evidence>
<dbReference type="WBParaSite" id="nRc.2.0.1.t30919-RA">
    <property type="protein sequence ID" value="nRc.2.0.1.t30919-RA"/>
    <property type="gene ID" value="nRc.2.0.1.g30919"/>
</dbReference>
<dbReference type="InterPro" id="IPR001873">
    <property type="entry name" value="ENaC"/>
</dbReference>
<accession>A0A915JY33</accession>
<evidence type="ECO:0000256" key="3">
    <source>
        <dbReference type="ARBA" id="ARBA00022448"/>
    </source>
</evidence>
<evidence type="ECO:0000256" key="9">
    <source>
        <dbReference type="ARBA" id="ARBA00023136"/>
    </source>
</evidence>
<keyword evidence="11 13" id="KW-0739">Sodium transport</keyword>
<evidence type="ECO:0000256" key="13">
    <source>
        <dbReference type="RuleBase" id="RU000679"/>
    </source>
</evidence>
<evidence type="ECO:0000256" key="2">
    <source>
        <dbReference type="ARBA" id="ARBA00007193"/>
    </source>
</evidence>
<feature type="transmembrane region" description="Helical" evidence="14">
    <location>
        <begin position="34"/>
        <end position="56"/>
    </location>
</feature>
<evidence type="ECO:0000313" key="15">
    <source>
        <dbReference type="Proteomes" id="UP000887565"/>
    </source>
</evidence>
<dbReference type="GO" id="GO:0005272">
    <property type="term" value="F:sodium channel activity"/>
    <property type="evidence" value="ECO:0007669"/>
    <property type="project" value="UniProtKB-KW"/>
</dbReference>
<dbReference type="Pfam" id="PF00858">
    <property type="entry name" value="ASC"/>
    <property type="match status" value="1"/>
</dbReference>
<keyword evidence="10" id="KW-0325">Glycoprotein</keyword>
<keyword evidence="9 14" id="KW-0472">Membrane</keyword>
<keyword evidence="4 13" id="KW-0894">Sodium channel</keyword>
<sequence length="148" mass="16710">MVSLNGRVVSDSNVNICRSELFKKHLKLGQCCHYLLVLTLVLFGLAMSAGTIKLYFSNAIKNKIVTNVVKQLDFPAITICNQLTAKRVPTCEIPASGYFWRYFSLLPKLEGGIWNKKLEDEAELLEFVPRDRVVRMSEKLCLAKSSNP</sequence>
<dbReference type="Proteomes" id="UP000887565">
    <property type="component" value="Unplaced"/>
</dbReference>